<keyword evidence="1" id="KW-1133">Transmembrane helix</keyword>
<proteinExistence type="predicted"/>
<dbReference type="Proteomes" id="UP001601059">
    <property type="component" value="Unassembled WGS sequence"/>
</dbReference>
<gene>
    <name evidence="2" type="ORF">ACFYKX_01975</name>
</gene>
<keyword evidence="1" id="KW-0812">Transmembrane</keyword>
<accession>A0ABW6K6N5</accession>
<evidence type="ECO:0000313" key="3">
    <source>
        <dbReference type="Proteomes" id="UP001601059"/>
    </source>
</evidence>
<feature type="transmembrane region" description="Helical" evidence="1">
    <location>
        <begin position="246"/>
        <end position="265"/>
    </location>
</feature>
<keyword evidence="1" id="KW-0472">Membrane</keyword>
<reference evidence="2 3" key="1">
    <citation type="submission" date="2024-08" db="EMBL/GenBank/DDBJ databases">
        <title>Two novel Cytobacillus novel species.</title>
        <authorList>
            <person name="Liu G."/>
        </authorList>
    </citation>
    <scope>NUCLEOTIDE SEQUENCE [LARGE SCALE GENOMIC DNA]</scope>
    <source>
        <strain evidence="2 3">FJAT-54145</strain>
    </source>
</reference>
<evidence type="ECO:0000313" key="2">
    <source>
        <dbReference type="EMBL" id="MFE8699384.1"/>
    </source>
</evidence>
<comment type="caution">
    <text evidence="2">The sequence shown here is derived from an EMBL/GenBank/DDBJ whole genome shotgun (WGS) entry which is preliminary data.</text>
</comment>
<evidence type="ECO:0000256" key="1">
    <source>
        <dbReference type="SAM" id="Phobius"/>
    </source>
</evidence>
<dbReference type="EMBL" id="JBIACK010000001">
    <property type="protein sequence ID" value="MFE8699384.1"/>
    <property type="molecule type" value="Genomic_DNA"/>
</dbReference>
<organism evidence="2 3">
    <name type="scientific">Cytobacillus spartinae</name>
    <dbReference type="NCBI Taxonomy" id="3299023"/>
    <lineage>
        <taxon>Bacteria</taxon>
        <taxon>Bacillati</taxon>
        <taxon>Bacillota</taxon>
        <taxon>Bacilli</taxon>
        <taxon>Bacillales</taxon>
        <taxon>Bacillaceae</taxon>
        <taxon>Cytobacillus</taxon>
    </lineage>
</organism>
<dbReference type="Pfam" id="PF10778">
    <property type="entry name" value="DehI"/>
    <property type="match status" value="1"/>
</dbReference>
<name>A0ABW6K6N5_9BACI</name>
<sequence>MHTPFGLPEIFKEEAKGDLKLVYEDIEYVLKVPIVNFIFRTLGHYEQFLQIGWRQIRPNMLTINIENAAEALRYPNTSFRAPTISWNRYYSKETLETIQKIIFTFNYVNTKLLIISTAWEESLGYRSIEGGKPINGLIQPGIISGLPPIKLVHIPQAPPLVQNLLIRIMKKKHAYDAASDYRALAVYPDFLDITWNHIESYIGSDEYVLAANKVKSKAIKMVHQQMPYPVSITPEFLYTMYTPREVAGIMGIISMFSSFIANLVVNGELFRKFL</sequence>
<dbReference type="InterPro" id="IPR019714">
    <property type="entry name" value="2-haloacid_dehalogenase_DehI"/>
</dbReference>
<protein>
    <submittedName>
        <fullName evidence="2">Halocarboxylic acid dehydrogenase DehI family protein</fullName>
    </submittedName>
</protein>
<keyword evidence="3" id="KW-1185">Reference proteome</keyword>
<dbReference type="RefSeq" id="WP_389359000.1">
    <property type="nucleotide sequence ID" value="NZ_JBIACK010000001.1"/>
</dbReference>